<dbReference type="PIRSF" id="PIRSF015703">
    <property type="entry name" value="UCP015703"/>
    <property type="match status" value="1"/>
</dbReference>
<evidence type="ECO:0008006" key="8">
    <source>
        <dbReference type="Google" id="ProtNLM"/>
    </source>
</evidence>
<evidence type="ECO:0000256" key="2">
    <source>
        <dbReference type="ARBA" id="ARBA00022490"/>
    </source>
</evidence>
<dbReference type="Pfam" id="PF06162">
    <property type="entry name" value="PgaPase_1"/>
    <property type="match status" value="1"/>
</dbReference>
<evidence type="ECO:0000256" key="3">
    <source>
        <dbReference type="ARBA" id="ARBA00022670"/>
    </source>
</evidence>
<reference evidence="7" key="1">
    <citation type="submission" date="2010-08" db="EMBL/GenBank/DDBJ databases">
        <authorList>
            <consortium name="Caenorhabditis japonica Sequencing Consortium"/>
            <person name="Wilson R.K."/>
        </authorList>
    </citation>
    <scope>NUCLEOTIDE SEQUENCE [LARGE SCALE GENOMIC DNA]</scope>
    <source>
        <strain evidence="7">DF5081</strain>
    </source>
</reference>
<keyword evidence="5" id="KW-0788">Thiol protease</keyword>
<dbReference type="AlphaFoldDB" id="A0A8R1HZ25"/>
<dbReference type="GO" id="GO:0016920">
    <property type="term" value="F:pyroglutamyl-peptidase activity"/>
    <property type="evidence" value="ECO:0007669"/>
    <property type="project" value="InterPro"/>
</dbReference>
<dbReference type="PANTHER" id="PTHR23402">
    <property type="entry name" value="PROTEASE FAMILY C15 PYROGLUTAMYL-PEPTIDASE I-RELATED"/>
    <property type="match status" value="1"/>
</dbReference>
<evidence type="ECO:0000256" key="5">
    <source>
        <dbReference type="ARBA" id="ARBA00022807"/>
    </source>
</evidence>
<dbReference type="InterPro" id="IPR010381">
    <property type="entry name" value="PgaPase_1"/>
</dbReference>
<reference evidence="6" key="2">
    <citation type="submission" date="2022-06" db="UniProtKB">
        <authorList>
            <consortium name="EnsemblMetazoa"/>
        </authorList>
    </citation>
    <scope>IDENTIFICATION</scope>
    <source>
        <strain evidence="6">DF5081</strain>
    </source>
</reference>
<protein>
    <recommendedName>
        <fullName evidence="8">Pyroglutamyl-peptidase I</fullName>
    </recommendedName>
</protein>
<dbReference type="FunFam" id="3.40.630.20:FF:000007">
    <property type="entry name" value="Protein CBG22077"/>
    <property type="match status" value="1"/>
</dbReference>
<accession>A0A8R1HZ25</accession>
<keyword evidence="7" id="KW-1185">Reference proteome</keyword>
<dbReference type="EnsemblMetazoa" id="CJA13665.1">
    <property type="protein sequence ID" value="CJA13665.1"/>
    <property type="gene ID" value="WBGene00132869"/>
</dbReference>
<proteinExistence type="inferred from homology"/>
<dbReference type="InterPro" id="IPR016125">
    <property type="entry name" value="Peptidase_C15-like"/>
</dbReference>
<dbReference type="Proteomes" id="UP000005237">
    <property type="component" value="Unassembled WGS sequence"/>
</dbReference>
<organism evidence="6 7">
    <name type="scientific">Caenorhabditis japonica</name>
    <dbReference type="NCBI Taxonomy" id="281687"/>
    <lineage>
        <taxon>Eukaryota</taxon>
        <taxon>Metazoa</taxon>
        <taxon>Ecdysozoa</taxon>
        <taxon>Nematoda</taxon>
        <taxon>Chromadorea</taxon>
        <taxon>Rhabditida</taxon>
        <taxon>Rhabditina</taxon>
        <taxon>Rhabditomorpha</taxon>
        <taxon>Rhabditoidea</taxon>
        <taxon>Rhabditidae</taxon>
        <taxon>Peloderinae</taxon>
        <taxon>Caenorhabditis</taxon>
    </lineage>
</organism>
<name>A0A8R1HZ25_CAEJA</name>
<evidence type="ECO:0000256" key="1">
    <source>
        <dbReference type="ARBA" id="ARBA00006641"/>
    </source>
</evidence>
<dbReference type="GO" id="GO:0005829">
    <property type="term" value="C:cytosol"/>
    <property type="evidence" value="ECO:0007669"/>
    <property type="project" value="InterPro"/>
</dbReference>
<evidence type="ECO:0000256" key="4">
    <source>
        <dbReference type="ARBA" id="ARBA00022801"/>
    </source>
</evidence>
<dbReference type="GO" id="GO:0006508">
    <property type="term" value="P:proteolysis"/>
    <property type="evidence" value="ECO:0007669"/>
    <property type="project" value="UniProtKB-KW"/>
</dbReference>
<evidence type="ECO:0000313" key="7">
    <source>
        <dbReference type="Proteomes" id="UP000005237"/>
    </source>
</evidence>
<keyword evidence="2" id="KW-0963">Cytoplasm</keyword>
<sequence>MPTVVVTGFGPFEGFAENPSSIVIDELEKNGVNEINLELHKIPVAYDDVSKKVPELWKEHSPALVIHIGAHPTARTVRFEQQAFSDGYCRNDVNGCVPEGNKTTCAFEQTVLKSCIDCEDLAKQVTERLQLNDQKYGGLKVEKSEDPGRYLCGFSYFLSLHQDCSKSLFIHVPSFEGECTKEAVTDVIREAIKVILRHV</sequence>
<dbReference type="SUPFAM" id="SSF53182">
    <property type="entry name" value="Pyrrolidone carboxyl peptidase (pyroglutamate aminopeptidase)"/>
    <property type="match status" value="1"/>
</dbReference>
<dbReference type="PRINTS" id="PR00706">
    <property type="entry name" value="PYROGLUPTASE"/>
</dbReference>
<comment type="similarity">
    <text evidence="1">Belongs to the peptidase C15 family.</text>
</comment>
<dbReference type="InterPro" id="IPR036440">
    <property type="entry name" value="Peptidase_C15-like_sf"/>
</dbReference>
<dbReference type="Gene3D" id="3.40.630.20">
    <property type="entry name" value="Peptidase C15, pyroglutamyl peptidase I-like"/>
    <property type="match status" value="1"/>
</dbReference>
<keyword evidence="3" id="KW-0645">Protease</keyword>
<keyword evidence="4" id="KW-0378">Hydrolase</keyword>
<evidence type="ECO:0000313" key="6">
    <source>
        <dbReference type="EnsemblMetazoa" id="CJA13665.1"/>
    </source>
</evidence>
<dbReference type="PANTHER" id="PTHR23402:SF1">
    <property type="entry name" value="PYROGLUTAMYL-PEPTIDASE I"/>
    <property type="match status" value="1"/>
</dbReference>
<dbReference type="InterPro" id="IPR000816">
    <property type="entry name" value="Peptidase_C15"/>
</dbReference>